<dbReference type="Gene3D" id="1.10.10.10">
    <property type="entry name" value="Winged helix-like DNA-binding domain superfamily/Winged helix DNA-binding domain"/>
    <property type="match status" value="2"/>
</dbReference>
<evidence type="ECO:0000256" key="5">
    <source>
        <dbReference type="PROSITE-ProRule" id="PRU01091"/>
    </source>
</evidence>
<evidence type="ECO:0000256" key="1">
    <source>
        <dbReference type="ARBA" id="ARBA00005820"/>
    </source>
</evidence>
<evidence type="ECO:0000313" key="8">
    <source>
        <dbReference type="EMBL" id="GIM74875.1"/>
    </source>
</evidence>
<feature type="DNA-binding region" description="OmpR/PhoB-type" evidence="5">
    <location>
        <begin position="1"/>
        <end position="85"/>
    </location>
</feature>
<keyword evidence="2" id="KW-0805">Transcription regulation</keyword>
<feature type="domain" description="OmpR/PhoB-type" evidence="7">
    <location>
        <begin position="1"/>
        <end position="85"/>
    </location>
</feature>
<dbReference type="GO" id="GO:0043531">
    <property type="term" value="F:ADP binding"/>
    <property type="evidence" value="ECO:0007669"/>
    <property type="project" value="InterPro"/>
</dbReference>
<dbReference type="InterPro" id="IPR027417">
    <property type="entry name" value="P-loop_NTPase"/>
</dbReference>
<dbReference type="CDD" id="cd15831">
    <property type="entry name" value="BTAD"/>
    <property type="match status" value="1"/>
</dbReference>
<evidence type="ECO:0000256" key="2">
    <source>
        <dbReference type="ARBA" id="ARBA00023015"/>
    </source>
</evidence>
<dbReference type="InterPro" id="IPR005158">
    <property type="entry name" value="BTAD"/>
</dbReference>
<evidence type="ECO:0000256" key="6">
    <source>
        <dbReference type="SAM" id="MobiDB-lite"/>
    </source>
</evidence>
<dbReference type="PRINTS" id="PR00364">
    <property type="entry name" value="DISEASERSIST"/>
</dbReference>
<evidence type="ECO:0000256" key="4">
    <source>
        <dbReference type="ARBA" id="ARBA00023163"/>
    </source>
</evidence>
<dbReference type="InterPro" id="IPR019734">
    <property type="entry name" value="TPR_rpt"/>
</dbReference>
<dbReference type="InterPro" id="IPR042197">
    <property type="entry name" value="Apaf_helical"/>
</dbReference>
<dbReference type="SUPFAM" id="SSF48452">
    <property type="entry name" value="TPR-like"/>
    <property type="match status" value="2"/>
</dbReference>
<sequence length="973" mass="105837">MKYRILGALAIRDAEVTAGRDRVVLAMLLLHPCRIVGVDALIDAVWNDQPPATARAQLYTCVSRLRRALPADSIRTTPAGYGITVTDDDLDARAFERLVAGARTETDQGRAGALLRQGLDLWRGPALSDIGSPAVRRLAATLDEHYAVAVEDWVERELNAGSERNLSAELHGLVERFPMREHLRGQFIRALYASGRQGDALAEYQRARAALIDELGIEPGPELQELHRRMLVGDLPTGPGLMSPAPIRCLPRAVGDFTGRTAVLNRFRGQVGTAPPGPSVHVFDGMAGIGKTTLAIRLAGLAADRYPDAQLFIDLHGHSEREAVEPSAALNTLLRQLDVPVDRIAGPIEQRIAQWRSELARRRTVLILDNASNSEQVVPLLPGCGDNLTVVTSRHRLTGLDGVRPHPLPVLTEPEAVDLFTRIVGERALAEPSAVAEVVRRCGLLPLAVRLAAARLSRRRWRVTDLLHRLGDTALPELAAESRTVAAAFALSYTHLAPPLQRLFRLLGLYPGERFDAPAAAALADLPLNDAEDLLGELADVNLVEEQDSGTYRLHDLIRQYAATLAASDPPERHAALHRLFDHAAHTAAAVARPLESPYSSRTLELGRPLRPDLLPRAEMDQNRWLEQNRRDHMSIVRLANSTGATEHVWKLARAAWRMWYLAAEYDDLIQAHRYGLAIARRDGDVRTTAIMANYLASGLLRTGEARKAMELVQTAYDGFSQLGEVSAANTALANLAALRYLLGDVEGDDRAARQALHHARTLAEPGQMINPLNTLGLAAARRGDLAEGLSWFRRALFLAVATGADAERYNTFGNVAITRMRMGHRPAERMLRLALSLNLRIGYKSAAAEAAGALGALYRRQGRYADAVARHHKALEVIHGLGDRRLAAQVHLEFGETLLAAGRPNAAGKQFRLAAAHAAAAQAGYEQARSHAGLKAVATSSEADGCTTAGERLTPVHAVGRDGTQRSPHHGD</sequence>
<dbReference type="Pfam" id="PF03704">
    <property type="entry name" value="BTAD"/>
    <property type="match status" value="1"/>
</dbReference>
<dbReference type="InterPro" id="IPR001867">
    <property type="entry name" value="OmpR/PhoB-type_DNA-bd"/>
</dbReference>
<dbReference type="EMBL" id="BOQL01000053">
    <property type="protein sequence ID" value="GIM74875.1"/>
    <property type="molecule type" value="Genomic_DNA"/>
</dbReference>
<feature type="region of interest" description="Disordered" evidence="6">
    <location>
        <begin position="945"/>
        <end position="973"/>
    </location>
</feature>
<dbReference type="GO" id="GO:0006355">
    <property type="term" value="P:regulation of DNA-templated transcription"/>
    <property type="evidence" value="ECO:0007669"/>
    <property type="project" value="InterPro"/>
</dbReference>
<comment type="caution">
    <text evidence="8">The sequence shown here is derived from an EMBL/GenBank/DDBJ whole genome shotgun (WGS) entry which is preliminary data.</text>
</comment>
<keyword evidence="4" id="KW-0804">Transcription</keyword>
<dbReference type="SMART" id="SM00028">
    <property type="entry name" value="TPR"/>
    <property type="match status" value="2"/>
</dbReference>
<evidence type="ECO:0000256" key="3">
    <source>
        <dbReference type="ARBA" id="ARBA00023125"/>
    </source>
</evidence>
<dbReference type="SUPFAM" id="SSF52540">
    <property type="entry name" value="P-loop containing nucleoside triphosphate hydrolases"/>
    <property type="match status" value="1"/>
</dbReference>
<dbReference type="Gene3D" id="1.10.8.430">
    <property type="entry name" value="Helical domain of apoptotic protease-activating factors"/>
    <property type="match status" value="1"/>
</dbReference>
<dbReference type="GO" id="GO:0003677">
    <property type="term" value="F:DNA binding"/>
    <property type="evidence" value="ECO:0007669"/>
    <property type="project" value="UniProtKB-UniRule"/>
</dbReference>
<dbReference type="SUPFAM" id="SSF46894">
    <property type="entry name" value="C-terminal effector domain of the bipartite response regulators"/>
    <property type="match status" value="1"/>
</dbReference>
<feature type="compositionally biased region" description="Basic and acidic residues" evidence="6">
    <location>
        <begin position="960"/>
        <end position="973"/>
    </location>
</feature>
<dbReference type="PROSITE" id="PS51755">
    <property type="entry name" value="OMPR_PHOB"/>
    <property type="match status" value="1"/>
</dbReference>
<organism evidence="8 9">
    <name type="scientific">Actinoplanes auranticolor</name>
    <dbReference type="NCBI Taxonomy" id="47988"/>
    <lineage>
        <taxon>Bacteria</taxon>
        <taxon>Bacillati</taxon>
        <taxon>Actinomycetota</taxon>
        <taxon>Actinomycetes</taxon>
        <taxon>Micromonosporales</taxon>
        <taxon>Micromonosporaceae</taxon>
        <taxon>Actinoplanes</taxon>
    </lineage>
</organism>
<gene>
    <name evidence="8" type="ORF">Aau02nite_63090</name>
</gene>
<evidence type="ECO:0000259" key="7">
    <source>
        <dbReference type="PROSITE" id="PS51755"/>
    </source>
</evidence>
<dbReference type="InterPro" id="IPR011990">
    <property type="entry name" value="TPR-like_helical_dom_sf"/>
</dbReference>
<dbReference type="PANTHER" id="PTHR35807">
    <property type="entry name" value="TRANSCRIPTIONAL REGULATOR REDD-RELATED"/>
    <property type="match status" value="1"/>
</dbReference>
<dbReference type="InterPro" id="IPR036388">
    <property type="entry name" value="WH-like_DNA-bd_sf"/>
</dbReference>
<dbReference type="Gene3D" id="1.25.40.10">
    <property type="entry name" value="Tetratricopeptide repeat domain"/>
    <property type="match status" value="2"/>
</dbReference>
<dbReference type="PANTHER" id="PTHR35807:SF1">
    <property type="entry name" value="TRANSCRIPTIONAL REGULATOR REDD"/>
    <property type="match status" value="1"/>
</dbReference>
<dbReference type="InterPro" id="IPR051677">
    <property type="entry name" value="AfsR-DnrI-RedD_regulator"/>
</dbReference>
<dbReference type="GO" id="GO:0000160">
    <property type="term" value="P:phosphorelay signal transduction system"/>
    <property type="evidence" value="ECO:0007669"/>
    <property type="project" value="InterPro"/>
</dbReference>
<protein>
    <submittedName>
        <fullName evidence="8">SARP family transcriptional regulator</fullName>
    </submittedName>
</protein>
<name>A0A919VTK7_9ACTN</name>
<keyword evidence="3 5" id="KW-0238">DNA-binding</keyword>
<dbReference type="Gene3D" id="3.40.50.300">
    <property type="entry name" value="P-loop containing nucleotide triphosphate hydrolases"/>
    <property type="match status" value="1"/>
</dbReference>
<accession>A0A919VTK7</accession>
<keyword evidence="9" id="KW-1185">Reference proteome</keyword>
<dbReference type="InterPro" id="IPR016032">
    <property type="entry name" value="Sig_transdc_resp-reg_C-effctor"/>
</dbReference>
<proteinExistence type="inferred from homology"/>
<evidence type="ECO:0000313" key="9">
    <source>
        <dbReference type="Proteomes" id="UP000681340"/>
    </source>
</evidence>
<dbReference type="SMART" id="SM00862">
    <property type="entry name" value="Trans_reg_C"/>
    <property type="match status" value="1"/>
</dbReference>
<reference evidence="8" key="1">
    <citation type="submission" date="2021-03" db="EMBL/GenBank/DDBJ databases">
        <title>Whole genome shotgun sequence of Actinoplanes auranticolor NBRC 12245.</title>
        <authorList>
            <person name="Komaki H."/>
            <person name="Tamura T."/>
        </authorList>
    </citation>
    <scope>NUCLEOTIDE SEQUENCE</scope>
    <source>
        <strain evidence="8">NBRC 12245</strain>
    </source>
</reference>
<dbReference type="Proteomes" id="UP000681340">
    <property type="component" value="Unassembled WGS sequence"/>
</dbReference>
<comment type="similarity">
    <text evidence="1">Belongs to the AfsR/DnrI/RedD regulatory family.</text>
</comment>
<dbReference type="AlphaFoldDB" id="A0A919VTK7"/>
<dbReference type="SMART" id="SM01043">
    <property type="entry name" value="BTAD"/>
    <property type="match status" value="1"/>
</dbReference>
<dbReference type="Pfam" id="PF00486">
    <property type="entry name" value="Trans_reg_C"/>
    <property type="match status" value="1"/>
</dbReference>